<keyword evidence="4 12" id="KW-0347">Helicase</keyword>
<proteinExistence type="predicted"/>
<feature type="domain" description="Helicase C-terminal" evidence="11">
    <location>
        <begin position="514"/>
        <end position="666"/>
    </location>
</feature>
<dbReference type="GO" id="GO:0006281">
    <property type="term" value="P:DNA repair"/>
    <property type="evidence" value="ECO:0007669"/>
    <property type="project" value="UniProtKB-KW"/>
</dbReference>
<dbReference type="Gene3D" id="2.40.50.140">
    <property type="entry name" value="Nucleic acid-binding proteins"/>
    <property type="match status" value="1"/>
</dbReference>
<dbReference type="SMART" id="SM00487">
    <property type="entry name" value="DEXDc"/>
    <property type="match status" value="1"/>
</dbReference>
<dbReference type="GO" id="GO:0016787">
    <property type="term" value="F:hydrolase activity"/>
    <property type="evidence" value="ECO:0007669"/>
    <property type="project" value="UniProtKB-KW"/>
</dbReference>
<dbReference type="Pfam" id="PF00270">
    <property type="entry name" value="DEAD"/>
    <property type="match status" value="1"/>
</dbReference>
<keyword evidence="2" id="KW-0227">DNA damage</keyword>
<sequence length="739" mass="78840">MLDDPLKKAVGPRSATALGTLGLHTVGDLLRHYPRRYAEPGTLTDLATLAPGEHATVVAEVRQVTVRPTSTGKGLLQAVVTDGQHTLALTFFGRSTRALGYHEMRLVPGRRGLFTGDVGEYRGQRQFTHPDYTIFGLDVDDENEALDEAGRPIPLYPASASIASWQIAKAVRTVLDPLTPADLPDPLPQDVRERHGLPSWHEALLDVHVPRTEADWQRGRDRLRYEEAFVLQAELARRRALTAAQQATARARTTGGVLEAFDARLPFTLTAGQREVGEQIADELALPTPMQRLLQGEVGSGKTVVALRAMLQVVDAGGQAALLAPTEVLAAQHARSLRALLGDLAEAGYLGGADVGTRVALLTGSQPTAARRASLLDAASGRAGIVVGTHALLSDVVQFADLGLVVVDEQHRFGVEQRDTLRAKAASTPHLLVMTATPIPRTVAMTVFGDLETSVLRELPAGRSGVTTHVVPASNPVWTARTWARVREEVDGGGRAYVVCARIDGDGEATATGEEPDDLSVTEPDPTGRPEPARAPLRAVVEVAAELAGMDVLAGVHVGTLHGRMAPEEKERALDDFAVGRTPVLVSTTVVEVGVDVPQATTMVVLDADRFGVSQLHQLRGRVGRGTAPGLCLLVADVVAGTPAAIRLDTLARTSDGFELAALDLELRREGDVLGAAQSGTSSSLRFLRVTRDGDVIEKARADARALVDRDVSLATWPALRAAIDERLAGEREEFLDRA</sequence>
<keyword evidence="13" id="KW-1185">Reference proteome</keyword>
<keyword evidence="3" id="KW-0378">Hydrolase</keyword>
<dbReference type="PROSITE" id="PS51192">
    <property type="entry name" value="HELICASE_ATP_BIND_1"/>
    <property type="match status" value="1"/>
</dbReference>
<evidence type="ECO:0000313" key="13">
    <source>
        <dbReference type="Proteomes" id="UP000321798"/>
    </source>
</evidence>
<evidence type="ECO:0000313" key="12">
    <source>
        <dbReference type="EMBL" id="GEP69321.1"/>
    </source>
</evidence>
<dbReference type="PANTHER" id="PTHR47964:SF1">
    <property type="entry name" value="ATP-DEPENDENT DNA HELICASE HOMOLOG RECG, CHLOROPLASTIC"/>
    <property type="match status" value="1"/>
</dbReference>
<keyword evidence="5" id="KW-0067">ATP-binding</keyword>
<dbReference type="InterPro" id="IPR012340">
    <property type="entry name" value="NA-bd_OB-fold"/>
</dbReference>
<dbReference type="InterPro" id="IPR014001">
    <property type="entry name" value="Helicase_ATP-bd"/>
</dbReference>
<dbReference type="InterPro" id="IPR027417">
    <property type="entry name" value="P-loop_NTPase"/>
</dbReference>
<dbReference type="Gene3D" id="3.40.50.300">
    <property type="entry name" value="P-loop containing nucleotide triphosphate hydrolases"/>
    <property type="match status" value="2"/>
</dbReference>
<dbReference type="InterPro" id="IPR033454">
    <property type="entry name" value="RecG_wedge"/>
</dbReference>
<accession>A0A512PDN2</accession>
<evidence type="ECO:0000256" key="6">
    <source>
        <dbReference type="ARBA" id="ARBA00023125"/>
    </source>
</evidence>
<dbReference type="Pfam" id="PF00271">
    <property type="entry name" value="Helicase_C"/>
    <property type="match status" value="1"/>
</dbReference>
<evidence type="ECO:0000256" key="7">
    <source>
        <dbReference type="ARBA" id="ARBA00023204"/>
    </source>
</evidence>
<evidence type="ECO:0000256" key="3">
    <source>
        <dbReference type="ARBA" id="ARBA00022801"/>
    </source>
</evidence>
<organism evidence="12 13">
    <name type="scientific">Cellulomonas soli</name>
    <dbReference type="NCBI Taxonomy" id="931535"/>
    <lineage>
        <taxon>Bacteria</taxon>
        <taxon>Bacillati</taxon>
        <taxon>Actinomycetota</taxon>
        <taxon>Actinomycetes</taxon>
        <taxon>Micrococcales</taxon>
        <taxon>Cellulomonadaceae</taxon>
        <taxon>Cellulomonas</taxon>
    </lineage>
</organism>
<dbReference type="SMART" id="SM00490">
    <property type="entry name" value="HELICc"/>
    <property type="match status" value="1"/>
</dbReference>
<evidence type="ECO:0000256" key="1">
    <source>
        <dbReference type="ARBA" id="ARBA00022741"/>
    </source>
</evidence>
<dbReference type="InterPro" id="IPR001650">
    <property type="entry name" value="Helicase_C-like"/>
</dbReference>
<name>A0A512PDN2_9CELL</name>
<evidence type="ECO:0000256" key="9">
    <source>
        <dbReference type="SAM" id="MobiDB-lite"/>
    </source>
</evidence>
<evidence type="ECO:0000256" key="4">
    <source>
        <dbReference type="ARBA" id="ARBA00022806"/>
    </source>
</evidence>
<dbReference type="CDD" id="cd17992">
    <property type="entry name" value="DEXHc_RecG"/>
    <property type="match status" value="1"/>
</dbReference>
<dbReference type="OrthoDB" id="9804325at2"/>
<dbReference type="Pfam" id="PF17191">
    <property type="entry name" value="RecG_wedge"/>
    <property type="match status" value="1"/>
</dbReference>
<feature type="region of interest" description="Disordered" evidence="9">
    <location>
        <begin position="507"/>
        <end position="533"/>
    </location>
</feature>
<dbReference type="PANTHER" id="PTHR47964">
    <property type="entry name" value="ATP-DEPENDENT DNA HELICASE HOMOLOG RECG, CHLOROPLASTIC"/>
    <property type="match status" value="1"/>
</dbReference>
<evidence type="ECO:0000259" key="11">
    <source>
        <dbReference type="PROSITE" id="PS51194"/>
    </source>
</evidence>
<dbReference type="PROSITE" id="PS51194">
    <property type="entry name" value="HELICASE_CTER"/>
    <property type="match status" value="1"/>
</dbReference>
<evidence type="ECO:0000259" key="10">
    <source>
        <dbReference type="PROSITE" id="PS51192"/>
    </source>
</evidence>
<evidence type="ECO:0000256" key="2">
    <source>
        <dbReference type="ARBA" id="ARBA00022763"/>
    </source>
</evidence>
<evidence type="ECO:0000256" key="5">
    <source>
        <dbReference type="ARBA" id="ARBA00022840"/>
    </source>
</evidence>
<dbReference type="InterPro" id="IPR047112">
    <property type="entry name" value="RecG/Mfd"/>
</dbReference>
<gene>
    <name evidence="12" type="primary">recG</name>
    <name evidence="12" type="ORF">CSO01_20360</name>
</gene>
<keyword evidence="6" id="KW-0238">DNA-binding</keyword>
<dbReference type="AlphaFoldDB" id="A0A512PDN2"/>
<dbReference type="RefSeq" id="WP_146953060.1">
    <property type="nucleotide sequence ID" value="NZ_BAABBJ010000006.1"/>
</dbReference>
<keyword evidence="7" id="KW-0234">DNA repair</keyword>
<dbReference type="CDD" id="cd04488">
    <property type="entry name" value="RecG_wedge_OBF"/>
    <property type="match status" value="1"/>
</dbReference>
<dbReference type="Pfam" id="PF19833">
    <property type="entry name" value="RecG_dom3_C"/>
    <property type="match status" value="1"/>
</dbReference>
<dbReference type="GO" id="GO:0003677">
    <property type="term" value="F:DNA binding"/>
    <property type="evidence" value="ECO:0007669"/>
    <property type="project" value="UniProtKB-KW"/>
</dbReference>
<reference evidence="12 13" key="1">
    <citation type="submission" date="2019-07" db="EMBL/GenBank/DDBJ databases">
        <title>Whole genome shotgun sequence of Cellulomonas soli NBRC 109434.</title>
        <authorList>
            <person name="Hosoyama A."/>
            <person name="Uohara A."/>
            <person name="Ohji S."/>
            <person name="Ichikawa N."/>
        </authorList>
    </citation>
    <scope>NUCLEOTIDE SEQUENCE [LARGE SCALE GENOMIC DNA]</scope>
    <source>
        <strain evidence="12 13">NBRC 109434</strain>
    </source>
</reference>
<dbReference type="SUPFAM" id="SSF50249">
    <property type="entry name" value="Nucleic acid-binding proteins"/>
    <property type="match status" value="1"/>
</dbReference>
<dbReference type="Proteomes" id="UP000321798">
    <property type="component" value="Unassembled WGS sequence"/>
</dbReference>
<feature type="domain" description="Helicase ATP-binding" evidence="10">
    <location>
        <begin position="283"/>
        <end position="456"/>
    </location>
</feature>
<comment type="caution">
    <text evidence="12">The sequence shown here is derived from an EMBL/GenBank/DDBJ whole genome shotgun (WGS) entry which is preliminary data.</text>
</comment>
<dbReference type="EMBL" id="BKAL01000006">
    <property type="protein sequence ID" value="GEP69321.1"/>
    <property type="molecule type" value="Genomic_DNA"/>
</dbReference>
<dbReference type="InterPro" id="IPR045562">
    <property type="entry name" value="RecG_dom3_C"/>
</dbReference>
<keyword evidence="1" id="KW-0547">Nucleotide-binding</keyword>
<dbReference type="InterPro" id="IPR011545">
    <property type="entry name" value="DEAD/DEAH_box_helicase_dom"/>
</dbReference>
<dbReference type="GO" id="GO:0003678">
    <property type="term" value="F:DNA helicase activity"/>
    <property type="evidence" value="ECO:0007669"/>
    <property type="project" value="TreeGrafter"/>
</dbReference>
<evidence type="ECO:0000256" key="8">
    <source>
        <dbReference type="ARBA" id="ARBA00049819"/>
    </source>
</evidence>
<dbReference type="SUPFAM" id="SSF52540">
    <property type="entry name" value="P-loop containing nucleoside triphosphate hydrolases"/>
    <property type="match status" value="2"/>
</dbReference>
<protein>
    <recommendedName>
        <fullName evidence="8">Probable DNA 3'-5' helicase RecG</fullName>
    </recommendedName>
</protein>
<dbReference type="GO" id="GO:0005524">
    <property type="term" value="F:ATP binding"/>
    <property type="evidence" value="ECO:0007669"/>
    <property type="project" value="UniProtKB-KW"/>
</dbReference>